<dbReference type="Pfam" id="PF18143">
    <property type="entry name" value="HAD_SAK_2"/>
    <property type="match status" value="1"/>
</dbReference>
<comment type="caution">
    <text evidence="1">The sequence shown here is derived from an EMBL/GenBank/DDBJ whole genome shotgun (WGS) entry which is preliminary data.</text>
</comment>
<gene>
    <name evidence="1" type="ORF">Salmuc_04647</name>
</gene>
<protein>
    <recommendedName>
        <fullName evidence="3">FCP1 homology domain-containing protein</fullName>
    </recommendedName>
</protein>
<sequence>MYLVFLDFDGVLAHKRVHLAGGAGYSDHYNKWSKFDPVAIDFFNRIHDTYLDVRFVIMSSWKSTADIHDEYTEHVFQSMLRNAGFRGALGDPWKTNPYNEAGLDRDDRAIQVKDYLVNKAPYAQDFILFDDNRFRFKEVLGKGRLVQTSENDGLLSKHMLDALSIMGHWEHR</sequence>
<evidence type="ECO:0000313" key="2">
    <source>
        <dbReference type="Proteomes" id="UP000015347"/>
    </source>
</evidence>
<keyword evidence="2" id="KW-1185">Reference proteome</keyword>
<reference evidence="2" key="1">
    <citation type="journal article" date="2014" name="Stand. Genomic Sci.">
        <title>Genome sequence of the exopolysaccharide-producing Salipiger mucosus type strain (DSM 16094(T)), a moderately halophilic member of the Roseobacter clade.</title>
        <authorList>
            <person name="Riedel T."/>
            <person name="Spring S."/>
            <person name="Fiebig A."/>
            <person name="Petersen J."/>
            <person name="Kyrpides N.C."/>
            <person name="Goker M."/>
            <person name="Klenk H.P."/>
        </authorList>
    </citation>
    <scope>NUCLEOTIDE SEQUENCE [LARGE SCALE GENOMIC DNA]</scope>
    <source>
        <strain evidence="2">DSM 16094</strain>
    </source>
</reference>
<dbReference type="STRING" id="1123237.Salmuc_04647"/>
<dbReference type="Proteomes" id="UP000015347">
    <property type="component" value="Unassembled WGS sequence"/>
</dbReference>
<accession>S9Q5V4</accession>
<dbReference type="EMBL" id="APVH01000043">
    <property type="protein sequence ID" value="EPX76761.1"/>
    <property type="molecule type" value="Genomic_DNA"/>
</dbReference>
<proteinExistence type="predicted"/>
<organism evidence="1 2">
    <name type="scientific">Salipiger mucosus DSM 16094</name>
    <dbReference type="NCBI Taxonomy" id="1123237"/>
    <lineage>
        <taxon>Bacteria</taxon>
        <taxon>Pseudomonadati</taxon>
        <taxon>Pseudomonadota</taxon>
        <taxon>Alphaproteobacteria</taxon>
        <taxon>Rhodobacterales</taxon>
        <taxon>Roseobacteraceae</taxon>
        <taxon>Salipiger</taxon>
    </lineage>
</organism>
<evidence type="ECO:0000313" key="1">
    <source>
        <dbReference type="EMBL" id="EPX76761.1"/>
    </source>
</evidence>
<evidence type="ECO:0008006" key="3">
    <source>
        <dbReference type="Google" id="ProtNLM"/>
    </source>
</evidence>
<dbReference type="RefSeq" id="WP_020041805.1">
    <property type="nucleotide sequence ID" value="NZ_KE557281.1"/>
</dbReference>
<dbReference type="AlphaFoldDB" id="S9Q5V4"/>
<dbReference type="OrthoDB" id="5519656at2"/>
<name>S9Q5V4_9RHOB</name>
<dbReference type="HOGENOM" id="CLU_1554194_0_0_5"/>